<name>A0A9U8ED94_BIOGL</name>
<dbReference type="PANTHER" id="PTHR11177">
    <property type="entry name" value="CHITINASE"/>
    <property type="match status" value="1"/>
</dbReference>
<sequence length="371" mass="43024">MCCCMENAIAISIFLLTFVCQGSGQCKMLVCRFSPFRRSQTKLTSLDNDFNLCPYIIIENVQNNAENVITVKTQVRAVYPWILQAKRQNPNLKIVLAFVVFTFFDMYHYPAKRSELFQACVKHLRDNGFDGMTIELGDRSPSKDSFANFIQDAQNTFTEEARRTGKPKLLLFGDLTYFYKYIQRNYDLPRIYSSTDYVIFNTLPVGEYSWSGLESLEALGRRHHSRIYRLDPEDTFNLDYYFKWIVSLGAVKSKTIVSTNLEAIFYYNDRPPQIAPRYLIVRFIDYGEVCDFLKKGGQITRVLNISPFQVNAQDLVFYDDEFSVKERIKYVKKLGVAGFNFANLEADDFRGNCGRGKWPLLRAVSEECRKS</sequence>
<protein>
    <submittedName>
        <fullName evidence="4">Acidic mammalian chitinase-like isoform X1</fullName>
    </submittedName>
</protein>
<dbReference type="PANTHER" id="PTHR11177:SF390">
    <property type="entry name" value="CHITINASE 11"/>
    <property type="match status" value="1"/>
</dbReference>
<dbReference type="RefSeq" id="XP_013082949.2">
    <property type="nucleotide sequence ID" value="XM_013227495.2"/>
</dbReference>
<gene>
    <name evidence="4" type="primary">LOC106068187</name>
</gene>
<reference evidence="4" key="1">
    <citation type="submission" date="2025-08" db="UniProtKB">
        <authorList>
            <consortium name="RefSeq"/>
        </authorList>
    </citation>
    <scope>IDENTIFICATION</scope>
</reference>
<dbReference type="GO" id="GO:0005576">
    <property type="term" value="C:extracellular region"/>
    <property type="evidence" value="ECO:0007669"/>
    <property type="project" value="TreeGrafter"/>
</dbReference>
<dbReference type="SMART" id="SM00636">
    <property type="entry name" value="Glyco_18"/>
    <property type="match status" value="1"/>
</dbReference>
<organism evidence="3 4">
    <name type="scientific">Biomphalaria glabrata</name>
    <name type="common">Bloodfluke planorb</name>
    <name type="synonym">Freshwater snail</name>
    <dbReference type="NCBI Taxonomy" id="6526"/>
    <lineage>
        <taxon>Eukaryota</taxon>
        <taxon>Metazoa</taxon>
        <taxon>Spiralia</taxon>
        <taxon>Lophotrochozoa</taxon>
        <taxon>Mollusca</taxon>
        <taxon>Gastropoda</taxon>
        <taxon>Heterobranchia</taxon>
        <taxon>Euthyneura</taxon>
        <taxon>Panpulmonata</taxon>
        <taxon>Hygrophila</taxon>
        <taxon>Lymnaeoidea</taxon>
        <taxon>Planorbidae</taxon>
        <taxon>Biomphalaria</taxon>
    </lineage>
</organism>
<dbReference type="Gene3D" id="3.20.20.80">
    <property type="entry name" value="Glycosidases"/>
    <property type="match status" value="2"/>
</dbReference>
<dbReference type="InterPro" id="IPR050314">
    <property type="entry name" value="Glycosyl_Hydrlase_18"/>
</dbReference>
<dbReference type="InterPro" id="IPR011583">
    <property type="entry name" value="Chitinase_II/V-like_cat"/>
</dbReference>
<dbReference type="Pfam" id="PF00704">
    <property type="entry name" value="Glyco_hydro_18"/>
    <property type="match status" value="1"/>
</dbReference>
<proteinExistence type="predicted"/>
<dbReference type="InterPro" id="IPR017853">
    <property type="entry name" value="GH"/>
</dbReference>
<feature type="signal peptide" evidence="1">
    <location>
        <begin position="1"/>
        <end position="24"/>
    </location>
</feature>
<evidence type="ECO:0000313" key="4">
    <source>
        <dbReference type="RefSeq" id="XP_013082949.2"/>
    </source>
</evidence>
<dbReference type="InterPro" id="IPR001223">
    <property type="entry name" value="Glyco_hydro18_cat"/>
</dbReference>
<dbReference type="AlphaFoldDB" id="A0A9U8ED94"/>
<evidence type="ECO:0000259" key="2">
    <source>
        <dbReference type="PROSITE" id="PS51910"/>
    </source>
</evidence>
<dbReference type="Proteomes" id="UP001165740">
    <property type="component" value="Chromosome 16"/>
</dbReference>
<feature type="domain" description="GH18" evidence="2">
    <location>
        <begin position="27"/>
        <end position="371"/>
    </location>
</feature>
<dbReference type="GO" id="GO:0006032">
    <property type="term" value="P:chitin catabolic process"/>
    <property type="evidence" value="ECO:0007669"/>
    <property type="project" value="TreeGrafter"/>
</dbReference>
<dbReference type="GO" id="GO:0004568">
    <property type="term" value="F:chitinase activity"/>
    <property type="evidence" value="ECO:0007669"/>
    <property type="project" value="TreeGrafter"/>
</dbReference>
<dbReference type="GO" id="GO:0005975">
    <property type="term" value="P:carbohydrate metabolic process"/>
    <property type="evidence" value="ECO:0007669"/>
    <property type="project" value="InterPro"/>
</dbReference>
<dbReference type="SUPFAM" id="SSF51445">
    <property type="entry name" value="(Trans)glycosidases"/>
    <property type="match status" value="1"/>
</dbReference>
<dbReference type="Gene3D" id="3.10.50.10">
    <property type="match status" value="1"/>
</dbReference>
<dbReference type="InterPro" id="IPR029070">
    <property type="entry name" value="Chitinase_insertion_sf"/>
</dbReference>
<dbReference type="GO" id="GO:0008061">
    <property type="term" value="F:chitin binding"/>
    <property type="evidence" value="ECO:0007669"/>
    <property type="project" value="InterPro"/>
</dbReference>
<evidence type="ECO:0000256" key="1">
    <source>
        <dbReference type="SAM" id="SignalP"/>
    </source>
</evidence>
<feature type="chain" id="PRO_5040717792" evidence="1">
    <location>
        <begin position="25"/>
        <end position="371"/>
    </location>
</feature>
<keyword evidence="3" id="KW-1185">Reference proteome</keyword>
<evidence type="ECO:0000313" key="3">
    <source>
        <dbReference type="Proteomes" id="UP001165740"/>
    </source>
</evidence>
<keyword evidence="1" id="KW-0732">Signal</keyword>
<dbReference type="GeneID" id="106068187"/>
<dbReference type="PROSITE" id="PS51910">
    <property type="entry name" value="GH18_2"/>
    <property type="match status" value="1"/>
</dbReference>
<accession>A0A9U8ED94</accession>